<proteinExistence type="predicted"/>
<dbReference type="InterPro" id="IPR027417">
    <property type="entry name" value="P-loop_NTPase"/>
</dbReference>
<dbReference type="SUPFAM" id="SSF52540">
    <property type="entry name" value="P-loop containing nucleoside triphosphate hydrolases"/>
    <property type="match status" value="2"/>
</dbReference>
<dbReference type="AlphaFoldDB" id="A0AAJ0BY48"/>
<dbReference type="InterPro" id="IPR038718">
    <property type="entry name" value="SNF2-like_sf"/>
</dbReference>
<dbReference type="Gene3D" id="3.40.50.10810">
    <property type="entry name" value="Tandem AAA-ATPase domain"/>
    <property type="match status" value="1"/>
</dbReference>
<keyword evidence="2" id="KW-0378">Hydrolase</keyword>
<dbReference type="Proteomes" id="UP001244011">
    <property type="component" value="Unassembled WGS sequence"/>
</dbReference>
<sequence>MVLSFALATPEEPGKKLSTYPECWVLLIGMSSGHKRSRRDVGASDSISPAKRLQVDVDHQYAWSLTPSTQRLEIEDDIEMREPSTPDSTPENICYGTIFPASAQLVCSEALKVRPLPWDRFHRFGLNVRGAQYHLICEADGESDRDLGILDIVTEGHLNTLKYISALTFEAVIASPVLEGLGGRGKKKKTVIVGTSVNIMGPEILGDEVGTALETTSANLQHPLFLPAGIRYVNPHWFYPDDEPTDLRHLVGPPLVESDSKRISDVVEAALGSLHEPTYLRPQRSTPSKRLRTKLKPHQADGVQFILSREDSSCRHEIFSDMKALIGPQFFSGIYSLCAGGILADSMGLGKSLTILSTIVASKDAASVCQAEATPPGGFPHTEATLVVATSRQVLDVWVSEIDRHLTTGSLSTVLFHGENRAKSAEALLGCDVVLTTYGTLTADWKGNRVLQKLCWFRVVLDEAHWIRNQSAQQFKAAAELKSERRWCLTGTPIQNSMEDLRSLLKFLQLQPFASRSVFERHIVQPLQSDSKGGFRNLKILLGAVCLRRNSSYLELPPVEEERIPVALSVEETAEQSRIFTECQKQFDKIVSRNSSLKKYSVLFATIMKLRQLCSYGTLQQSYLSLRASTAMKQKEKLTVCDLTCKFCSGNDDDTMALLDGESVCPECSRYLNDKSIPRLESTPASSVASPGPISPAAGLPPYSPFSIDTGRDMITTCHSSKLKAVVNNLEQHQAVSKSLVFAFWRLTLDALAAMLDSKGIGYVQIDGRVNGVDRQKHLSRFQDEPQVRVLLMTLETGSVGLTLTAATRVHIVEPQWNPAIEEQAIARAHRMGQTKAVTVLRYITQNSVEQNIVERQERKRRLARLSLDSNAADDDAGGRLEDLKFVLDIGAT</sequence>
<keyword evidence="3" id="KW-0067">ATP-binding</keyword>
<protein>
    <submittedName>
        <fullName evidence="6">SNF2 family N-terminal domain-containing protein</fullName>
    </submittedName>
</protein>
<dbReference type="PROSITE" id="PS51192">
    <property type="entry name" value="HELICASE_ATP_BIND_1"/>
    <property type="match status" value="1"/>
</dbReference>
<organism evidence="6 7">
    <name type="scientific">Phialemonium atrogriseum</name>
    <dbReference type="NCBI Taxonomy" id="1093897"/>
    <lineage>
        <taxon>Eukaryota</taxon>
        <taxon>Fungi</taxon>
        <taxon>Dikarya</taxon>
        <taxon>Ascomycota</taxon>
        <taxon>Pezizomycotina</taxon>
        <taxon>Sordariomycetes</taxon>
        <taxon>Sordariomycetidae</taxon>
        <taxon>Cephalothecales</taxon>
        <taxon>Cephalothecaceae</taxon>
        <taxon>Phialemonium</taxon>
    </lineage>
</organism>
<dbReference type="PANTHER" id="PTHR45626">
    <property type="entry name" value="TRANSCRIPTION TERMINATION FACTOR 2-RELATED"/>
    <property type="match status" value="1"/>
</dbReference>
<dbReference type="GO" id="GO:0006281">
    <property type="term" value="P:DNA repair"/>
    <property type="evidence" value="ECO:0007669"/>
    <property type="project" value="TreeGrafter"/>
</dbReference>
<evidence type="ECO:0000256" key="1">
    <source>
        <dbReference type="ARBA" id="ARBA00022741"/>
    </source>
</evidence>
<dbReference type="InterPro" id="IPR014001">
    <property type="entry name" value="Helicase_ATP-bd"/>
</dbReference>
<evidence type="ECO:0000313" key="7">
    <source>
        <dbReference type="Proteomes" id="UP001244011"/>
    </source>
</evidence>
<dbReference type="GO" id="GO:0016787">
    <property type="term" value="F:hydrolase activity"/>
    <property type="evidence" value="ECO:0007669"/>
    <property type="project" value="UniProtKB-KW"/>
</dbReference>
<evidence type="ECO:0000256" key="2">
    <source>
        <dbReference type="ARBA" id="ARBA00022801"/>
    </source>
</evidence>
<reference evidence="6" key="1">
    <citation type="submission" date="2023-06" db="EMBL/GenBank/DDBJ databases">
        <title>Genome-scale phylogeny and comparative genomics of the fungal order Sordariales.</title>
        <authorList>
            <consortium name="Lawrence Berkeley National Laboratory"/>
            <person name="Hensen N."/>
            <person name="Bonometti L."/>
            <person name="Westerberg I."/>
            <person name="Brannstrom I.O."/>
            <person name="Guillou S."/>
            <person name="Cros-Aarteil S."/>
            <person name="Calhoun S."/>
            <person name="Haridas S."/>
            <person name="Kuo A."/>
            <person name="Mondo S."/>
            <person name="Pangilinan J."/>
            <person name="Riley R."/>
            <person name="Labutti K."/>
            <person name="Andreopoulos B."/>
            <person name="Lipzen A."/>
            <person name="Chen C."/>
            <person name="Yanf M."/>
            <person name="Daum C."/>
            <person name="Ng V."/>
            <person name="Clum A."/>
            <person name="Steindorff A."/>
            <person name="Ohm R."/>
            <person name="Martin F."/>
            <person name="Silar P."/>
            <person name="Natvig D."/>
            <person name="Lalanne C."/>
            <person name="Gautier V."/>
            <person name="Ament-Velasquez S.L."/>
            <person name="Kruys A."/>
            <person name="Hutchinson M.I."/>
            <person name="Powell A.J."/>
            <person name="Barry K."/>
            <person name="Miller A.N."/>
            <person name="Grigoriev I.V."/>
            <person name="Debuchy R."/>
            <person name="Gladieux P."/>
            <person name="Thoren M.H."/>
            <person name="Johannesson H."/>
        </authorList>
    </citation>
    <scope>NUCLEOTIDE SEQUENCE</scope>
    <source>
        <strain evidence="6">8032-3</strain>
    </source>
</reference>
<dbReference type="CDD" id="cd18008">
    <property type="entry name" value="DEXDc_SHPRH-like"/>
    <property type="match status" value="1"/>
</dbReference>
<evidence type="ECO:0000259" key="4">
    <source>
        <dbReference type="PROSITE" id="PS51192"/>
    </source>
</evidence>
<feature type="domain" description="Helicase ATP-binding" evidence="4">
    <location>
        <begin position="332"/>
        <end position="511"/>
    </location>
</feature>
<dbReference type="InterPro" id="IPR000330">
    <property type="entry name" value="SNF2_N"/>
</dbReference>
<name>A0AAJ0BY48_9PEZI</name>
<dbReference type="GO" id="GO:0008094">
    <property type="term" value="F:ATP-dependent activity, acting on DNA"/>
    <property type="evidence" value="ECO:0007669"/>
    <property type="project" value="TreeGrafter"/>
</dbReference>
<dbReference type="CDD" id="cd18793">
    <property type="entry name" value="SF2_C_SNF"/>
    <property type="match status" value="1"/>
</dbReference>
<dbReference type="GO" id="GO:0005634">
    <property type="term" value="C:nucleus"/>
    <property type="evidence" value="ECO:0007669"/>
    <property type="project" value="TreeGrafter"/>
</dbReference>
<dbReference type="InterPro" id="IPR001650">
    <property type="entry name" value="Helicase_C-like"/>
</dbReference>
<keyword evidence="7" id="KW-1185">Reference proteome</keyword>
<comment type="caution">
    <text evidence="6">The sequence shown here is derived from an EMBL/GenBank/DDBJ whole genome shotgun (WGS) entry which is preliminary data.</text>
</comment>
<dbReference type="SMART" id="SM00490">
    <property type="entry name" value="HELICc"/>
    <property type="match status" value="1"/>
</dbReference>
<dbReference type="Pfam" id="PF00271">
    <property type="entry name" value="Helicase_C"/>
    <property type="match status" value="1"/>
</dbReference>
<feature type="domain" description="Helicase C-terminal" evidence="5">
    <location>
        <begin position="722"/>
        <end position="872"/>
    </location>
</feature>
<dbReference type="InterPro" id="IPR049730">
    <property type="entry name" value="SNF2/RAD54-like_C"/>
</dbReference>
<dbReference type="PANTHER" id="PTHR45626:SF22">
    <property type="entry name" value="DNA REPAIR PROTEIN RAD5"/>
    <property type="match status" value="1"/>
</dbReference>
<dbReference type="EMBL" id="MU839016">
    <property type="protein sequence ID" value="KAK1765217.1"/>
    <property type="molecule type" value="Genomic_DNA"/>
</dbReference>
<evidence type="ECO:0000259" key="5">
    <source>
        <dbReference type="PROSITE" id="PS51194"/>
    </source>
</evidence>
<dbReference type="SMART" id="SM00487">
    <property type="entry name" value="DEXDc"/>
    <property type="match status" value="1"/>
</dbReference>
<dbReference type="Pfam" id="PF00176">
    <property type="entry name" value="SNF2-rel_dom"/>
    <property type="match status" value="1"/>
</dbReference>
<gene>
    <name evidence="6" type="ORF">QBC33DRAFT_544928</name>
</gene>
<dbReference type="GO" id="GO:0005524">
    <property type="term" value="F:ATP binding"/>
    <property type="evidence" value="ECO:0007669"/>
    <property type="project" value="UniProtKB-KW"/>
</dbReference>
<evidence type="ECO:0000256" key="3">
    <source>
        <dbReference type="ARBA" id="ARBA00022840"/>
    </source>
</evidence>
<dbReference type="Gene3D" id="3.40.50.300">
    <property type="entry name" value="P-loop containing nucleotide triphosphate hydrolases"/>
    <property type="match status" value="1"/>
</dbReference>
<dbReference type="GeneID" id="85311695"/>
<dbReference type="RefSeq" id="XP_060281430.1">
    <property type="nucleotide sequence ID" value="XM_060428508.1"/>
</dbReference>
<dbReference type="PROSITE" id="PS51194">
    <property type="entry name" value="HELICASE_CTER"/>
    <property type="match status" value="1"/>
</dbReference>
<dbReference type="InterPro" id="IPR050628">
    <property type="entry name" value="SNF2_RAD54_helicase_TF"/>
</dbReference>
<evidence type="ECO:0000313" key="6">
    <source>
        <dbReference type="EMBL" id="KAK1765217.1"/>
    </source>
</evidence>
<accession>A0AAJ0BY48</accession>
<keyword evidence="1" id="KW-0547">Nucleotide-binding</keyword>